<dbReference type="InterPro" id="IPR050188">
    <property type="entry name" value="RluA_PseudoU_synthase"/>
</dbReference>
<dbReference type="Proteomes" id="UP000249542">
    <property type="component" value="Unassembled WGS sequence"/>
</dbReference>
<dbReference type="GO" id="GO:0003723">
    <property type="term" value="F:RNA binding"/>
    <property type="evidence" value="ECO:0007669"/>
    <property type="project" value="UniProtKB-KW"/>
</dbReference>
<dbReference type="InterPro" id="IPR006145">
    <property type="entry name" value="PsdUridine_synth_RsuA/RluA"/>
</dbReference>
<dbReference type="PANTHER" id="PTHR21600">
    <property type="entry name" value="MITOCHONDRIAL RNA PSEUDOURIDINE SYNTHASE"/>
    <property type="match status" value="1"/>
</dbReference>
<dbReference type="CDD" id="cd02869">
    <property type="entry name" value="PseudoU_synth_RluA_like"/>
    <property type="match status" value="1"/>
</dbReference>
<reference evidence="5 6" key="1">
    <citation type="submission" date="2018-06" db="EMBL/GenBank/DDBJ databases">
        <title>Genomic Encyclopedia of Archaeal and Bacterial Type Strains, Phase II (KMG-II): from individual species to whole genera.</title>
        <authorList>
            <person name="Goeker M."/>
        </authorList>
    </citation>
    <scope>NUCLEOTIDE SEQUENCE [LARGE SCALE GENOMIC DNA]</scope>
    <source>
        <strain evidence="5 6">DSM 15361</strain>
    </source>
</reference>
<comment type="similarity">
    <text evidence="1">Belongs to the pseudouridine synthase RluA family.</text>
</comment>
<evidence type="ECO:0000256" key="2">
    <source>
        <dbReference type="ARBA" id="ARBA00023235"/>
    </source>
</evidence>
<evidence type="ECO:0000313" key="6">
    <source>
        <dbReference type="Proteomes" id="UP000249542"/>
    </source>
</evidence>
<dbReference type="GO" id="GO:0009982">
    <property type="term" value="F:pseudouridine synthase activity"/>
    <property type="evidence" value="ECO:0007669"/>
    <property type="project" value="InterPro"/>
</dbReference>
<accession>A0A2W7I9I5</accession>
<dbReference type="RefSeq" id="WP_111540745.1">
    <property type="nucleotide sequence ID" value="NZ_QKYV01000003.1"/>
</dbReference>
<dbReference type="InterPro" id="IPR020103">
    <property type="entry name" value="PsdUridine_synth_cat_dom_sf"/>
</dbReference>
<keyword evidence="2" id="KW-0413">Isomerase</keyword>
<name>A0A2W7I9I5_9FLAO</name>
<dbReference type="PROSITE" id="PS50889">
    <property type="entry name" value="S4"/>
    <property type="match status" value="1"/>
</dbReference>
<dbReference type="GO" id="GO:0140098">
    <property type="term" value="F:catalytic activity, acting on RNA"/>
    <property type="evidence" value="ECO:0007669"/>
    <property type="project" value="UniProtKB-ARBA"/>
</dbReference>
<keyword evidence="6" id="KW-1185">Reference proteome</keyword>
<keyword evidence="3" id="KW-0694">RNA-binding</keyword>
<dbReference type="GO" id="GO:0000455">
    <property type="term" value="P:enzyme-directed rRNA pseudouridine synthesis"/>
    <property type="evidence" value="ECO:0007669"/>
    <property type="project" value="TreeGrafter"/>
</dbReference>
<comment type="caution">
    <text evidence="5">The sequence shown here is derived from an EMBL/GenBank/DDBJ whole genome shotgun (WGS) entry which is preliminary data.</text>
</comment>
<dbReference type="SUPFAM" id="SSF55174">
    <property type="entry name" value="Alpha-L RNA-binding motif"/>
    <property type="match status" value="1"/>
</dbReference>
<dbReference type="PANTHER" id="PTHR21600:SF87">
    <property type="entry name" value="RNA PSEUDOURIDYLATE SYNTHASE DOMAIN-CONTAINING PROTEIN 1"/>
    <property type="match status" value="1"/>
</dbReference>
<dbReference type="EMBL" id="QKYV01000003">
    <property type="protein sequence ID" value="PZW41745.1"/>
    <property type="molecule type" value="Genomic_DNA"/>
</dbReference>
<dbReference type="Pfam" id="PF00849">
    <property type="entry name" value="PseudoU_synth_2"/>
    <property type="match status" value="1"/>
</dbReference>
<organism evidence="5 6">
    <name type="scientific">Mesonia algae</name>
    <dbReference type="NCBI Taxonomy" id="213248"/>
    <lineage>
        <taxon>Bacteria</taxon>
        <taxon>Pseudomonadati</taxon>
        <taxon>Bacteroidota</taxon>
        <taxon>Flavobacteriia</taxon>
        <taxon>Flavobacteriales</taxon>
        <taxon>Flavobacteriaceae</taxon>
        <taxon>Mesonia</taxon>
    </lineage>
</organism>
<evidence type="ECO:0000313" key="5">
    <source>
        <dbReference type="EMBL" id="PZW41745.1"/>
    </source>
</evidence>
<dbReference type="SUPFAM" id="SSF55120">
    <property type="entry name" value="Pseudouridine synthase"/>
    <property type="match status" value="1"/>
</dbReference>
<sequence>MSHPKIIEKHIVPSVKEKMRLQEYASQAFSLLISRSAVKKAIKKERILLNGKIATTADWIEEGQVLELLEEVIFTKKIFQLNLNVIFEDEFLAVIEKPAGYPTNGNYFKTIENALPHNLIASAEKDALTYPLPVHRLDNPTSGLLLIAKTKSVQTQLSLAFEHKEIYKTYLAIVEGKFSKEEQLFNDPLEGKEAETLAKVVEYYQRDGNDFSLVELNPLTGRTHQLRKHLSMHGFPIVGDKTYGSLYFLEKAIYLTAFQLRFTHPITLEKLEFEAALSKRFKKF</sequence>
<dbReference type="Gene3D" id="3.30.2350.10">
    <property type="entry name" value="Pseudouridine synthase"/>
    <property type="match status" value="1"/>
</dbReference>
<evidence type="ECO:0000256" key="3">
    <source>
        <dbReference type="PROSITE-ProRule" id="PRU00182"/>
    </source>
</evidence>
<gene>
    <name evidence="5" type="ORF">LX95_01428</name>
</gene>
<evidence type="ECO:0000256" key="1">
    <source>
        <dbReference type="ARBA" id="ARBA00010876"/>
    </source>
</evidence>
<dbReference type="AlphaFoldDB" id="A0A2W7I9I5"/>
<evidence type="ECO:0000259" key="4">
    <source>
        <dbReference type="Pfam" id="PF00849"/>
    </source>
</evidence>
<feature type="domain" description="Pseudouridine synthase RsuA/RluA-like" evidence="4">
    <location>
        <begin position="93"/>
        <end position="231"/>
    </location>
</feature>
<proteinExistence type="inferred from homology"/>
<dbReference type="PROSITE" id="PS01129">
    <property type="entry name" value="PSI_RLU"/>
    <property type="match status" value="1"/>
</dbReference>
<dbReference type="CDD" id="cd00165">
    <property type="entry name" value="S4"/>
    <property type="match status" value="1"/>
</dbReference>
<dbReference type="Gene3D" id="3.10.290.10">
    <property type="entry name" value="RNA-binding S4 domain"/>
    <property type="match status" value="1"/>
</dbReference>
<protein>
    <submittedName>
        <fullName evidence="5">tRNA pseudouridine65 synthase</fullName>
    </submittedName>
</protein>
<dbReference type="InterPro" id="IPR036986">
    <property type="entry name" value="S4_RNA-bd_sf"/>
</dbReference>
<dbReference type="InterPro" id="IPR006224">
    <property type="entry name" value="PsdUridine_synth_RluA-like_CS"/>
</dbReference>